<gene>
    <name evidence="2" type="ORF">DB32_008167</name>
</gene>
<dbReference type="STRING" id="927083.DB32_008167"/>
<keyword evidence="1" id="KW-1133">Transmembrane helix</keyword>
<reference evidence="2 3" key="1">
    <citation type="submission" date="2015-03" db="EMBL/GenBank/DDBJ databases">
        <title>Genome assembly of Sandaracinus amylolyticus DSM 53668.</title>
        <authorList>
            <person name="Sharma G."/>
            <person name="Subramanian S."/>
        </authorList>
    </citation>
    <scope>NUCLEOTIDE SEQUENCE [LARGE SCALE GENOMIC DNA]</scope>
    <source>
        <strain evidence="2 3">DSM 53668</strain>
    </source>
</reference>
<dbReference type="OrthoDB" id="3790623at2"/>
<keyword evidence="1" id="KW-0472">Membrane</keyword>
<feature type="transmembrane region" description="Helical" evidence="1">
    <location>
        <begin position="90"/>
        <end position="111"/>
    </location>
</feature>
<proteinExistence type="predicted"/>
<dbReference type="RefSeq" id="WP_053237929.1">
    <property type="nucleotide sequence ID" value="NZ_CP011125.1"/>
</dbReference>
<keyword evidence="1" id="KW-0812">Transmembrane</keyword>
<keyword evidence="3" id="KW-1185">Reference proteome</keyword>
<protein>
    <submittedName>
        <fullName evidence="2">Uncharacterized protein</fullName>
    </submittedName>
</protein>
<name>A0A0F6W9P5_9BACT</name>
<sequence length="228" mass="23565">MNESTLAIATQLATAHPESALPCPACGASVHGKNLAPHLATVHRGLAMVGGPPALGGADGRVVVVAAIPFALAALLLGAAVVLADVREDVAGGTLAGLVIGYLAVVGLAWLGVLRARLELDGDEVRLRYALGLLVRRVRLPATVEVGARVMTLGDSSPTPGEEVRVGSYLRLGDALTIGAPKGTGTRSHWTRWRQGSARSRCDITIDRLATIALEYHLASRGALTPRG</sequence>
<evidence type="ECO:0000313" key="2">
    <source>
        <dbReference type="EMBL" id="AKF11018.1"/>
    </source>
</evidence>
<dbReference type="KEGG" id="samy:DB32_008167"/>
<dbReference type="AlphaFoldDB" id="A0A0F6W9P5"/>
<accession>A0A0F6W9P5</accession>
<dbReference type="EMBL" id="CP011125">
    <property type="protein sequence ID" value="AKF11018.1"/>
    <property type="molecule type" value="Genomic_DNA"/>
</dbReference>
<feature type="transmembrane region" description="Helical" evidence="1">
    <location>
        <begin position="62"/>
        <end position="84"/>
    </location>
</feature>
<dbReference type="Proteomes" id="UP000034883">
    <property type="component" value="Chromosome"/>
</dbReference>
<organism evidence="2 3">
    <name type="scientific">Sandaracinus amylolyticus</name>
    <dbReference type="NCBI Taxonomy" id="927083"/>
    <lineage>
        <taxon>Bacteria</taxon>
        <taxon>Pseudomonadati</taxon>
        <taxon>Myxococcota</taxon>
        <taxon>Polyangia</taxon>
        <taxon>Polyangiales</taxon>
        <taxon>Sandaracinaceae</taxon>
        <taxon>Sandaracinus</taxon>
    </lineage>
</organism>
<evidence type="ECO:0000313" key="3">
    <source>
        <dbReference type="Proteomes" id="UP000034883"/>
    </source>
</evidence>
<evidence type="ECO:0000256" key="1">
    <source>
        <dbReference type="SAM" id="Phobius"/>
    </source>
</evidence>